<reference evidence="1 2" key="1">
    <citation type="submission" date="2019-08" db="EMBL/GenBank/DDBJ databases">
        <title>Whole genome of Aphis craccivora.</title>
        <authorList>
            <person name="Voronova N.V."/>
            <person name="Shulinski R.S."/>
            <person name="Bandarenka Y.V."/>
            <person name="Zhorov D.G."/>
            <person name="Warner D."/>
        </authorList>
    </citation>
    <scope>NUCLEOTIDE SEQUENCE [LARGE SCALE GENOMIC DNA]</scope>
    <source>
        <strain evidence="1">180601</strain>
        <tissue evidence="1">Whole Body</tissue>
    </source>
</reference>
<accession>A0A6G0ZD94</accession>
<keyword evidence="2" id="KW-1185">Reference proteome</keyword>
<dbReference type="Proteomes" id="UP000478052">
    <property type="component" value="Unassembled WGS sequence"/>
</dbReference>
<dbReference type="AlphaFoldDB" id="A0A6G0ZD94"/>
<comment type="caution">
    <text evidence="1">The sequence shown here is derived from an EMBL/GenBank/DDBJ whole genome shotgun (WGS) entry which is preliminary data.</text>
</comment>
<sequence length="18" mass="2312">MQSNFQNILTFFEIFRYL</sequence>
<proteinExistence type="predicted"/>
<organism evidence="1 2">
    <name type="scientific">Aphis craccivora</name>
    <name type="common">Cowpea aphid</name>
    <dbReference type="NCBI Taxonomy" id="307492"/>
    <lineage>
        <taxon>Eukaryota</taxon>
        <taxon>Metazoa</taxon>
        <taxon>Ecdysozoa</taxon>
        <taxon>Arthropoda</taxon>
        <taxon>Hexapoda</taxon>
        <taxon>Insecta</taxon>
        <taxon>Pterygota</taxon>
        <taxon>Neoptera</taxon>
        <taxon>Paraneoptera</taxon>
        <taxon>Hemiptera</taxon>
        <taxon>Sternorrhyncha</taxon>
        <taxon>Aphidomorpha</taxon>
        <taxon>Aphidoidea</taxon>
        <taxon>Aphididae</taxon>
        <taxon>Aphidini</taxon>
        <taxon>Aphis</taxon>
        <taxon>Aphis</taxon>
    </lineage>
</organism>
<gene>
    <name evidence="1" type="ORF">FWK35_00030663</name>
</gene>
<evidence type="ECO:0000313" key="1">
    <source>
        <dbReference type="EMBL" id="KAF0768932.1"/>
    </source>
</evidence>
<evidence type="ECO:0000313" key="2">
    <source>
        <dbReference type="Proteomes" id="UP000478052"/>
    </source>
</evidence>
<name>A0A6G0ZD94_APHCR</name>
<protein>
    <submittedName>
        <fullName evidence="1">Uncharacterized protein</fullName>
    </submittedName>
</protein>
<dbReference type="EMBL" id="VUJU01000672">
    <property type="protein sequence ID" value="KAF0768932.1"/>
    <property type="molecule type" value="Genomic_DNA"/>
</dbReference>